<evidence type="ECO:0000256" key="3">
    <source>
        <dbReference type="SAM" id="SignalP"/>
    </source>
</evidence>
<dbReference type="InterPro" id="IPR013783">
    <property type="entry name" value="Ig-like_fold"/>
</dbReference>
<keyword evidence="6" id="KW-1185">Reference proteome</keyword>
<dbReference type="SUPFAM" id="SSF48726">
    <property type="entry name" value="Immunoglobulin"/>
    <property type="match status" value="1"/>
</dbReference>
<dbReference type="GeneID" id="119741817"/>
<sequence>MGGCSSNSKSRALLLLCLLLQTIVLGIAKTKIYMKTPGVCVAFGDSIHLVCVLGEASNEDTQIAFFKGSMPLASNSRVHINNDHTELCREIGSNRKCDLRASLTVDDVSASDKGVYWCQATENNITIKANATVFVQSQSELELPANVMTVNLGDNITVPLDRKCDLYAPVQVTRTSRDGTVKELPYRHDHEEYQHAYVTKLEGALFIPGFNCTDEGNYTFTVIAGRNYKPVFTSKSIYINASCEGCCQGDAPVTSTTISLDTSSQAYTSREVTAEPSGNSDAIGMGTGNTANIVIIATLCVLVVAGPLGVHCWHRRKNRHSFSPERSAGADEEAPRLRLERMNSNDQ</sequence>
<evidence type="ECO:0000256" key="1">
    <source>
        <dbReference type="SAM" id="MobiDB-lite"/>
    </source>
</evidence>
<keyword evidence="2" id="KW-0812">Transmembrane</keyword>
<dbReference type="InterPro" id="IPR036179">
    <property type="entry name" value="Ig-like_dom_sf"/>
</dbReference>
<feature type="region of interest" description="Disordered" evidence="1">
    <location>
        <begin position="321"/>
        <end position="347"/>
    </location>
</feature>
<dbReference type="AlphaFoldDB" id="A0A914BC98"/>
<evidence type="ECO:0000259" key="4">
    <source>
        <dbReference type="PROSITE" id="PS50835"/>
    </source>
</evidence>
<accession>A0A914BC98</accession>
<evidence type="ECO:0000256" key="2">
    <source>
        <dbReference type="SAM" id="Phobius"/>
    </source>
</evidence>
<dbReference type="Proteomes" id="UP000887568">
    <property type="component" value="Unplaced"/>
</dbReference>
<proteinExistence type="predicted"/>
<dbReference type="InterPro" id="IPR007110">
    <property type="entry name" value="Ig-like_dom"/>
</dbReference>
<feature type="transmembrane region" description="Helical" evidence="2">
    <location>
        <begin position="293"/>
        <end position="313"/>
    </location>
</feature>
<reference evidence="5" key="1">
    <citation type="submission" date="2022-11" db="UniProtKB">
        <authorList>
            <consortium name="EnsemblMetazoa"/>
        </authorList>
    </citation>
    <scope>IDENTIFICATION</scope>
</reference>
<feature type="domain" description="Ig-like" evidence="4">
    <location>
        <begin position="44"/>
        <end position="134"/>
    </location>
</feature>
<feature type="chain" id="PRO_5037871010" description="Ig-like domain-containing protein" evidence="3">
    <location>
        <begin position="29"/>
        <end position="347"/>
    </location>
</feature>
<feature type="signal peptide" evidence="3">
    <location>
        <begin position="1"/>
        <end position="28"/>
    </location>
</feature>
<keyword evidence="2" id="KW-1133">Transmembrane helix</keyword>
<dbReference type="EnsemblMetazoa" id="XM_038217718.1">
    <property type="protein sequence ID" value="XP_038073646.1"/>
    <property type="gene ID" value="LOC119741817"/>
</dbReference>
<dbReference type="InterPro" id="IPR003599">
    <property type="entry name" value="Ig_sub"/>
</dbReference>
<dbReference type="Gene3D" id="2.60.40.10">
    <property type="entry name" value="Immunoglobulins"/>
    <property type="match status" value="1"/>
</dbReference>
<dbReference type="OrthoDB" id="6418794at2759"/>
<protein>
    <recommendedName>
        <fullName evidence="4">Ig-like domain-containing protein</fullName>
    </recommendedName>
</protein>
<dbReference type="RefSeq" id="XP_038073646.1">
    <property type="nucleotide sequence ID" value="XM_038217718.1"/>
</dbReference>
<keyword evidence="3" id="KW-0732">Signal</keyword>
<feature type="compositionally biased region" description="Basic and acidic residues" evidence="1">
    <location>
        <begin position="333"/>
        <end position="347"/>
    </location>
</feature>
<evidence type="ECO:0000313" key="6">
    <source>
        <dbReference type="Proteomes" id="UP000887568"/>
    </source>
</evidence>
<dbReference type="SMART" id="SM00409">
    <property type="entry name" value="IG"/>
    <property type="match status" value="2"/>
</dbReference>
<keyword evidence="2" id="KW-0472">Membrane</keyword>
<name>A0A914BC98_PATMI</name>
<evidence type="ECO:0000313" key="5">
    <source>
        <dbReference type="EnsemblMetazoa" id="XP_038073646.1"/>
    </source>
</evidence>
<organism evidence="5 6">
    <name type="scientific">Patiria miniata</name>
    <name type="common">Bat star</name>
    <name type="synonym">Asterina miniata</name>
    <dbReference type="NCBI Taxonomy" id="46514"/>
    <lineage>
        <taxon>Eukaryota</taxon>
        <taxon>Metazoa</taxon>
        <taxon>Echinodermata</taxon>
        <taxon>Eleutherozoa</taxon>
        <taxon>Asterozoa</taxon>
        <taxon>Asteroidea</taxon>
        <taxon>Valvatacea</taxon>
        <taxon>Valvatida</taxon>
        <taxon>Asterinidae</taxon>
        <taxon>Patiria</taxon>
    </lineage>
</organism>
<dbReference type="PROSITE" id="PS50835">
    <property type="entry name" value="IG_LIKE"/>
    <property type="match status" value="1"/>
</dbReference>